<proteinExistence type="predicted"/>
<gene>
    <name evidence="2" type="ORF">Ae201684_014580</name>
</gene>
<evidence type="ECO:0000313" key="3">
    <source>
        <dbReference type="Proteomes" id="UP000481153"/>
    </source>
</evidence>
<dbReference type="Proteomes" id="UP000481153">
    <property type="component" value="Unassembled WGS sequence"/>
</dbReference>
<evidence type="ECO:0000256" key="1">
    <source>
        <dbReference type="SAM" id="Coils"/>
    </source>
</evidence>
<keyword evidence="1" id="KW-0175">Coiled coil</keyword>
<protein>
    <submittedName>
        <fullName evidence="2">Uncharacterized protein</fullName>
    </submittedName>
</protein>
<dbReference type="EMBL" id="VJMJ01000198">
    <property type="protein sequence ID" value="KAF0727320.1"/>
    <property type="molecule type" value="Genomic_DNA"/>
</dbReference>
<feature type="coiled-coil region" evidence="1">
    <location>
        <begin position="470"/>
        <end position="504"/>
    </location>
</feature>
<name>A0A6G0WJA3_9STRA</name>
<dbReference type="VEuPathDB" id="FungiDB:AeMF1_003984"/>
<keyword evidence="3" id="KW-1185">Reference proteome</keyword>
<evidence type="ECO:0000313" key="2">
    <source>
        <dbReference type="EMBL" id="KAF0727320.1"/>
    </source>
</evidence>
<reference evidence="2 3" key="1">
    <citation type="submission" date="2019-07" db="EMBL/GenBank/DDBJ databases">
        <title>Genomics analysis of Aphanomyces spp. identifies a new class of oomycete effector associated with host adaptation.</title>
        <authorList>
            <person name="Gaulin E."/>
        </authorList>
    </citation>
    <scope>NUCLEOTIDE SEQUENCE [LARGE SCALE GENOMIC DNA]</scope>
    <source>
        <strain evidence="2 3">ATCC 201684</strain>
    </source>
</reference>
<feature type="coiled-coil region" evidence="1">
    <location>
        <begin position="406"/>
        <end position="440"/>
    </location>
</feature>
<accession>A0A6G0WJA3</accession>
<sequence>MSRPTTTSAADEASLERKFVKINDEFGQVKVRGTDDAVKLQSKMNEWRDDVGTLATHIASQLQLCKDLRTSKAMALLPNVGSTPDNNPKEDQDVYRRLRSDIRTLYSYRLTYTDTSIEFEEPDALHLKEILNAPLVDKDSDTAYETLLRYIHAKTELMAQIAQDFTARKKQIDLDRGVEEEMCIFDDSAALLLSRDTKHLTKLVDACESLLKEVKAKSAPTKYEAAFVSVENDAATKSGLVAGRMDEANFSIQKARFFQLEINELKVQKAKLAATNSQLEDNFAHIQAQYDLEKKTHQANVKWYEPRIHKLEEALRVSEKSLTELRLNVDLITNMYKKTCDDVIEVEHRHSAVAEERTLLGQKLHEEIKKQSILNLELERKDKLVMYAMGARHEVIKCWKETQAALAEMTAQKDDLAEALKRAQEERTLVELKLDESNQTRRRHEEDLRVQLNVVETLRANINEMSDTHHKQVAELNRQHEAELEAVQAKLDKTKKELVETVQDNIILDGKLRAAHDRIARFMS</sequence>
<organism evidence="2 3">
    <name type="scientific">Aphanomyces euteiches</name>
    <dbReference type="NCBI Taxonomy" id="100861"/>
    <lineage>
        <taxon>Eukaryota</taxon>
        <taxon>Sar</taxon>
        <taxon>Stramenopiles</taxon>
        <taxon>Oomycota</taxon>
        <taxon>Saprolegniomycetes</taxon>
        <taxon>Saprolegniales</taxon>
        <taxon>Verrucalvaceae</taxon>
        <taxon>Aphanomyces</taxon>
    </lineage>
</organism>
<dbReference type="AlphaFoldDB" id="A0A6G0WJA3"/>
<comment type="caution">
    <text evidence="2">The sequence shown here is derived from an EMBL/GenBank/DDBJ whole genome shotgun (WGS) entry which is preliminary data.</text>
</comment>